<reference evidence="1" key="1">
    <citation type="journal article" date="2020" name="bioRxiv">
        <title>Hybrid origin of Populus tomentosa Carr. identified through genome sequencing and phylogenomic analysis.</title>
        <authorList>
            <person name="An X."/>
            <person name="Gao K."/>
            <person name="Chen Z."/>
            <person name="Li J."/>
            <person name="Yang X."/>
            <person name="Yang X."/>
            <person name="Zhou J."/>
            <person name="Guo T."/>
            <person name="Zhao T."/>
            <person name="Huang S."/>
            <person name="Miao D."/>
            <person name="Khan W.U."/>
            <person name="Rao P."/>
            <person name="Ye M."/>
            <person name="Lei B."/>
            <person name="Liao W."/>
            <person name="Wang J."/>
            <person name="Ji L."/>
            <person name="Li Y."/>
            <person name="Guo B."/>
            <person name="Mustafa N.S."/>
            <person name="Li S."/>
            <person name="Yun Q."/>
            <person name="Keller S.R."/>
            <person name="Mao J."/>
            <person name="Zhang R."/>
            <person name="Strauss S.H."/>
        </authorList>
    </citation>
    <scope>NUCLEOTIDE SEQUENCE</scope>
    <source>
        <strain evidence="1">GM15</strain>
        <tissue evidence="1">Leaf</tissue>
    </source>
</reference>
<organism evidence="1 2">
    <name type="scientific">Populus tomentosa</name>
    <name type="common">Chinese white poplar</name>
    <dbReference type="NCBI Taxonomy" id="118781"/>
    <lineage>
        <taxon>Eukaryota</taxon>
        <taxon>Viridiplantae</taxon>
        <taxon>Streptophyta</taxon>
        <taxon>Embryophyta</taxon>
        <taxon>Tracheophyta</taxon>
        <taxon>Spermatophyta</taxon>
        <taxon>Magnoliopsida</taxon>
        <taxon>eudicotyledons</taxon>
        <taxon>Gunneridae</taxon>
        <taxon>Pentapetalae</taxon>
        <taxon>rosids</taxon>
        <taxon>fabids</taxon>
        <taxon>Malpighiales</taxon>
        <taxon>Salicaceae</taxon>
        <taxon>Saliceae</taxon>
        <taxon>Populus</taxon>
    </lineage>
</organism>
<dbReference type="AlphaFoldDB" id="A0A8X8AAB2"/>
<sequence length="134" mass="15165">MNIVQLWGDLLQLAEPLWGGSYEAFKHTDQKSTVRVELKPVHDLPREEKISLAGPFCRELDVNEQQAVSTTQMVKTPNQVVMLEKQALTNPMLIGFLLEKISVTVMKRRGAASLKVEVQDCHHLCRDAPLMSLR</sequence>
<evidence type="ECO:0000313" key="2">
    <source>
        <dbReference type="Proteomes" id="UP000886885"/>
    </source>
</evidence>
<dbReference type="Proteomes" id="UP000886885">
    <property type="component" value="Chromosome 2A"/>
</dbReference>
<name>A0A8X8AAB2_POPTO</name>
<comment type="caution">
    <text evidence="1">The sequence shown here is derived from an EMBL/GenBank/DDBJ whole genome shotgun (WGS) entry which is preliminary data.</text>
</comment>
<dbReference type="EMBL" id="JAAWWB010000003">
    <property type="protein sequence ID" value="KAG6785678.1"/>
    <property type="molecule type" value="Genomic_DNA"/>
</dbReference>
<evidence type="ECO:0000313" key="1">
    <source>
        <dbReference type="EMBL" id="KAG6785678.1"/>
    </source>
</evidence>
<accession>A0A8X8AAB2</accession>
<protein>
    <submittedName>
        <fullName evidence="1">Uncharacterized protein</fullName>
    </submittedName>
</protein>
<keyword evidence="2" id="KW-1185">Reference proteome</keyword>
<proteinExistence type="predicted"/>
<gene>
    <name evidence="1" type="ORF">POTOM_007254</name>
</gene>